<evidence type="ECO:0000313" key="6">
    <source>
        <dbReference type="EMBL" id="MDR6288367.1"/>
    </source>
</evidence>
<protein>
    <recommendedName>
        <fullName evidence="5">CENP-V/GFA domain-containing protein</fullName>
    </recommendedName>
</protein>
<keyword evidence="7" id="KW-1185">Reference proteome</keyword>
<dbReference type="InterPro" id="IPR006913">
    <property type="entry name" value="CENP-V/GFA"/>
</dbReference>
<evidence type="ECO:0000259" key="5">
    <source>
        <dbReference type="PROSITE" id="PS51891"/>
    </source>
</evidence>
<dbReference type="InterPro" id="IPR011057">
    <property type="entry name" value="Mss4-like_sf"/>
</dbReference>
<comment type="similarity">
    <text evidence="1">Belongs to the Gfa family.</text>
</comment>
<evidence type="ECO:0000256" key="2">
    <source>
        <dbReference type="ARBA" id="ARBA00022723"/>
    </source>
</evidence>
<accession>A0ABU1JIC2</accession>
<organism evidence="6 7">
    <name type="scientific">Inquilinus ginsengisoli</name>
    <dbReference type="NCBI Taxonomy" id="363840"/>
    <lineage>
        <taxon>Bacteria</taxon>
        <taxon>Pseudomonadati</taxon>
        <taxon>Pseudomonadota</taxon>
        <taxon>Alphaproteobacteria</taxon>
        <taxon>Rhodospirillales</taxon>
        <taxon>Rhodospirillaceae</taxon>
        <taxon>Inquilinus</taxon>
    </lineage>
</organism>
<dbReference type="EMBL" id="JAVDPW010000002">
    <property type="protein sequence ID" value="MDR6288367.1"/>
    <property type="molecule type" value="Genomic_DNA"/>
</dbReference>
<evidence type="ECO:0000256" key="4">
    <source>
        <dbReference type="ARBA" id="ARBA00023239"/>
    </source>
</evidence>
<evidence type="ECO:0000313" key="7">
    <source>
        <dbReference type="Proteomes" id="UP001262410"/>
    </source>
</evidence>
<evidence type="ECO:0000256" key="1">
    <source>
        <dbReference type="ARBA" id="ARBA00005495"/>
    </source>
</evidence>
<dbReference type="RefSeq" id="WP_309792360.1">
    <property type="nucleotide sequence ID" value="NZ_JAVDPW010000002.1"/>
</dbReference>
<dbReference type="PANTHER" id="PTHR33337">
    <property type="entry name" value="GFA DOMAIN-CONTAINING PROTEIN"/>
    <property type="match status" value="1"/>
</dbReference>
<keyword evidence="2" id="KW-0479">Metal-binding</keyword>
<feature type="domain" description="CENP-V/GFA" evidence="5">
    <location>
        <begin position="17"/>
        <end position="134"/>
    </location>
</feature>
<dbReference type="PROSITE" id="PS51891">
    <property type="entry name" value="CENP_V_GFA"/>
    <property type="match status" value="1"/>
</dbReference>
<gene>
    <name evidence="6" type="ORF">E9232_000874</name>
</gene>
<reference evidence="6 7" key="1">
    <citation type="submission" date="2023-07" db="EMBL/GenBank/DDBJ databases">
        <title>Sorghum-associated microbial communities from plants grown in Nebraska, USA.</title>
        <authorList>
            <person name="Schachtman D."/>
        </authorList>
    </citation>
    <scope>NUCLEOTIDE SEQUENCE [LARGE SCALE GENOMIC DNA]</scope>
    <source>
        <strain evidence="6 7">584</strain>
    </source>
</reference>
<name>A0ABU1JIC2_9PROT</name>
<dbReference type="Proteomes" id="UP001262410">
    <property type="component" value="Unassembled WGS sequence"/>
</dbReference>
<dbReference type="Gene3D" id="3.90.1590.10">
    <property type="entry name" value="glutathione-dependent formaldehyde- activating enzyme (gfa)"/>
    <property type="match status" value="1"/>
</dbReference>
<dbReference type="SUPFAM" id="SSF51316">
    <property type="entry name" value="Mss4-like"/>
    <property type="match status" value="1"/>
</dbReference>
<keyword evidence="4" id="KW-0456">Lyase</keyword>
<comment type="caution">
    <text evidence="6">The sequence shown here is derived from an EMBL/GenBank/DDBJ whole genome shotgun (WGS) entry which is preliminary data.</text>
</comment>
<dbReference type="Pfam" id="PF04828">
    <property type="entry name" value="GFA"/>
    <property type="match status" value="1"/>
</dbReference>
<evidence type="ECO:0000256" key="3">
    <source>
        <dbReference type="ARBA" id="ARBA00022833"/>
    </source>
</evidence>
<sequence length="166" mass="18608">MGKAAVGKIRKTPAAVAKGRCLCGAVQVEIDVPARWAWHDHSQASRHAHGAAYATYVGSWRSRFRITKGAAGITRFEDEATGTARSFCTRCGTPLFYERPRAPQMVNLPRALFETRTGREPLYHIAIEQAPEWTYRGEPLRPLKGFPGVVWEGPRRKKRSQPDGMF</sequence>
<proteinExistence type="inferred from homology"/>
<keyword evidence="3" id="KW-0862">Zinc</keyword>
<dbReference type="PANTHER" id="PTHR33337:SF40">
    <property type="entry name" value="CENP-V_GFA DOMAIN-CONTAINING PROTEIN-RELATED"/>
    <property type="match status" value="1"/>
</dbReference>